<dbReference type="NCBIfam" id="NF005817">
    <property type="entry name" value="PRK07683.1"/>
    <property type="match status" value="1"/>
</dbReference>
<dbReference type="Gene3D" id="3.40.640.10">
    <property type="entry name" value="Type I PLP-dependent aspartate aminotransferase-like (Major domain)"/>
    <property type="match status" value="1"/>
</dbReference>
<dbReference type="GO" id="GO:0006520">
    <property type="term" value="P:amino acid metabolic process"/>
    <property type="evidence" value="ECO:0007669"/>
    <property type="project" value="InterPro"/>
</dbReference>
<accession>A0A2A9A2I1</accession>
<proteinExistence type="inferred from homology"/>
<dbReference type="SUPFAM" id="SSF53383">
    <property type="entry name" value="PLP-dependent transferases"/>
    <property type="match status" value="1"/>
</dbReference>
<dbReference type="Proteomes" id="UP000220032">
    <property type="component" value="Unassembled WGS sequence"/>
</dbReference>
<sequence length="386" mass="43266">MKHLLNNRVTRLQSSKIDPFFDMASQYEDVIHLTIGQPDFPTPAHIKIAGQMAIENNHTTYPPSSGYTELLKVSSNYMHVKYGLTYDPNHEILVTNGSTGGIYLALRTILSEGSEVILPTPIYPGYEPVIRLCGATPIYLDTRDTGFKVTVEALQKMMTDKTRCVIIPSPMNPSGVTLNQKEIKAIRDLLVDKDVMVVSDELYSELVFEEEHVSIAKMEGMKEKTIVINGLSKSHAMTGWRVGFAFAPAYLIEEMKKLQQYTTAAVSSISQVAAIEALTVGINDAHIMRDEYRIRRDYVYKRLQDMGLTVVKPAGSFYFFPSISKFGKTSSEFVADVLKKAKVALIPGDSFTEYGEGYVRISYVQPMKVLEEALNRLEKYLGELQS</sequence>
<comment type="cofactor">
    <cofactor evidence="1 6">
        <name>pyridoxal 5'-phosphate</name>
        <dbReference type="ChEBI" id="CHEBI:597326"/>
    </cofactor>
</comment>
<dbReference type="Gene3D" id="3.90.1150.10">
    <property type="entry name" value="Aspartate Aminotransferase, domain 1"/>
    <property type="match status" value="1"/>
</dbReference>
<name>A0A2A9A2I1_BACCE</name>
<dbReference type="CDD" id="cd00609">
    <property type="entry name" value="AAT_like"/>
    <property type="match status" value="1"/>
</dbReference>
<reference evidence="8 9" key="1">
    <citation type="submission" date="2017-09" db="EMBL/GenBank/DDBJ databases">
        <title>Large-scale bioinformatics analysis of Bacillus genomes uncovers conserved roles of natural products in bacterial physiology.</title>
        <authorList>
            <consortium name="Agbiome Team Llc"/>
            <person name="Bleich R.M."/>
            <person name="Grubbs K.J."/>
            <person name="Santa Maria K.C."/>
            <person name="Allen S.E."/>
            <person name="Farag S."/>
            <person name="Shank E.A."/>
            <person name="Bowers A."/>
        </authorList>
    </citation>
    <scope>NUCLEOTIDE SEQUENCE [LARGE SCALE GENOMIC DNA]</scope>
    <source>
        <strain evidence="8 9">AFS022681</strain>
    </source>
</reference>
<evidence type="ECO:0000256" key="3">
    <source>
        <dbReference type="ARBA" id="ARBA00022576"/>
    </source>
</evidence>
<evidence type="ECO:0000256" key="1">
    <source>
        <dbReference type="ARBA" id="ARBA00001933"/>
    </source>
</evidence>
<dbReference type="FunFam" id="3.40.640.10:FF:000033">
    <property type="entry name" value="Aspartate aminotransferase"/>
    <property type="match status" value="1"/>
</dbReference>
<evidence type="ECO:0000313" key="8">
    <source>
        <dbReference type="EMBL" id="PFE17332.1"/>
    </source>
</evidence>
<gene>
    <name evidence="8" type="ORF">CN307_08250</name>
</gene>
<dbReference type="Pfam" id="PF00155">
    <property type="entry name" value="Aminotran_1_2"/>
    <property type="match status" value="1"/>
</dbReference>
<dbReference type="EC" id="2.6.1.-" evidence="6"/>
<evidence type="ECO:0000313" key="9">
    <source>
        <dbReference type="Proteomes" id="UP000220032"/>
    </source>
</evidence>
<dbReference type="InterPro" id="IPR050596">
    <property type="entry name" value="AspAT/PAT-like"/>
</dbReference>
<keyword evidence="3 6" id="KW-0032">Aminotransferase</keyword>
<protein>
    <recommendedName>
        <fullName evidence="6">Aminotransferase</fullName>
        <ecNumber evidence="6">2.6.1.-</ecNumber>
    </recommendedName>
</protein>
<dbReference type="RefSeq" id="WP_098342151.1">
    <property type="nucleotide sequence ID" value="NZ_NTRR01000010.1"/>
</dbReference>
<dbReference type="PROSITE" id="PS00105">
    <property type="entry name" value="AA_TRANSFER_CLASS_1"/>
    <property type="match status" value="1"/>
</dbReference>
<feature type="domain" description="Aminotransferase class I/classII large" evidence="7">
    <location>
        <begin position="29"/>
        <end position="377"/>
    </location>
</feature>
<dbReference type="InterPro" id="IPR004839">
    <property type="entry name" value="Aminotransferase_I/II_large"/>
</dbReference>
<keyword evidence="4 6" id="KW-0808">Transferase</keyword>
<comment type="caution">
    <text evidence="8">The sequence shown here is derived from an EMBL/GenBank/DDBJ whole genome shotgun (WGS) entry which is preliminary data.</text>
</comment>
<keyword evidence="5" id="KW-0663">Pyridoxal phosphate</keyword>
<evidence type="ECO:0000256" key="4">
    <source>
        <dbReference type="ARBA" id="ARBA00022679"/>
    </source>
</evidence>
<evidence type="ECO:0000256" key="5">
    <source>
        <dbReference type="ARBA" id="ARBA00022898"/>
    </source>
</evidence>
<comment type="similarity">
    <text evidence="2 6">Belongs to the class-I pyridoxal-phosphate-dependent aminotransferase family.</text>
</comment>
<dbReference type="InterPro" id="IPR015422">
    <property type="entry name" value="PyrdxlP-dep_Trfase_small"/>
</dbReference>
<dbReference type="EMBL" id="NTRR01000010">
    <property type="protein sequence ID" value="PFE17332.1"/>
    <property type="molecule type" value="Genomic_DNA"/>
</dbReference>
<dbReference type="InterPro" id="IPR015424">
    <property type="entry name" value="PyrdxlP-dep_Trfase"/>
</dbReference>
<dbReference type="AlphaFoldDB" id="A0A2A9A2I1"/>
<evidence type="ECO:0000256" key="2">
    <source>
        <dbReference type="ARBA" id="ARBA00007441"/>
    </source>
</evidence>
<organism evidence="8 9">
    <name type="scientific">Bacillus cereus</name>
    <dbReference type="NCBI Taxonomy" id="1396"/>
    <lineage>
        <taxon>Bacteria</taxon>
        <taxon>Bacillati</taxon>
        <taxon>Bacillota</taxon>
        <taxon>Bacilli</taxon>
        <taxon>Bacillales</taxon>
        <taxon>Bacillaceae</taxon>
        <taxon>Bacillus</taxon>
        <taxon>Bacillus cereus group</taxon>
    </lineage>
</organism>
<evidence type="ECO:0000256" key="6">
    <source>
        <dbReference type="RuleBase" id="RU000481"/>
    </source>
</evidence>
<dbReference type="PANTHER" id="PTHR46383:SF4">
    <property type="entry name" value="AMINOTRANSFERASE"/>
    <property type="match status" value="1"/>
</dbReference>
<dbReference type="InterPro" id="IPR004838">
    <property type="entry name" value="NHTrfase_class1_PyrdxlP-BS"/>
</dbReference>
<dbReference type="GO" id="GO:0008483">
    <property type="term" value="F:transaminase activity"/>
    <property type="evidence" value="ECO:0007669"/>
    <property type="project" value="UniProtKB-KW"/>
</dbReference>
<dbReference type="PANTHER" id="PTHR46383">
    <property type="entry name" value="ASPARTATE AMINOTRANSFERASE"/>
    <property type="match status" value="1"/>
</dbReference>
<dbReference type="InterPro" id="IPR015421">
    <property type="entry name" value="PyrdxlP-dep_Trfase_major"/>
</dbReference>
<dbReference type="GO" id="GO:0030170">
    <property type="term" value="F:pyridoxal phosphate binding"/>
    <property type="evidence" value="ECO:0007669"/>
    <property type="project" value="InterPro"/>
</dbReference>
<evidence type="ECO:0000259" key="7">
    <source>
        <dbReference type="Pfam" id="PF00155"/>
    </source>
</evidence>